<evidence type="ECO:0000313" key="1">
    <source>
        <dbReference type="EMBL" id="KAG2088652.1"/>
    </source>
</evidence>
<dbReference type="Gene3D" id="2.130.10.10">
    <property type="entry name" value="YVTN repeat-like/Quinoprotein amine dehydrogenase"/>
    <property type="match status" value="1"/>
</dbReference>
<feature type="non-terminal residue" evidence="1">
    <location>
        <position position="1"/>
    </location>
</feature>
<dbReference type="OrthoDB" id="3238562at2759"/>
<dbReference type="GeneID" id="64694197"/>
<dbReference type="EMBL" id="JABBWM010000119">
    <property type="protein sequence ID" value="KAG2088652.1"/>
    <property type="molecule type" value="Genomic_DNA"/>
</dbReference>
<name>A0A9P7EU00_9AGAM</name>
<dbReference type="EMBL" id="JABBWM010000103">
    <property type="protein sequence ID" value="KAG2090494.1"/>
    <property type="molecule type" value="Genomic_DNA"/>
</dbReference>
<sequence length="101" mass="10881">GASFSADGKHVLMSNLSDGFDCYDTSNGKHLANLPTPIIYNIPSSSLFIEDNQSILCRSSCGYVLIYSGNMKNIVQVLRHGGMNQVPAGSGLILMSLWTRA</sequence>
<dbReference type="SUPFAM" id="SSF50978">
    <property type="entry name" value="WD40 repeat-like"/>
    <property type="match status" value="1"/>
</dbReference>
<organism evidence="1 3">
    <name type="scientific">Suillus discolor</name>
    <dbReference type="NCBI Taxonomy" id="1912936"/>
    <lineage>
        <taxon>Eukaryota</taxon>
        <taxon>Fungi</taxon>
        <taxon>Dikarya</taxon>
        <taxon>Basidiomycota</taxon>
        <taxon>Agaricomycotina</taxon>
        <taxon>Agaricomycetes</taxon>
        <taxon>Agaricomycetidae</taxon>
        <taxon>Boletales</taxon>
        <taxon>Suillineae</taxon>
        <taxon>Suillaceae</taxon>
        <taxon>Suillus</taxon>
    </lineage>
</organism>
<comment type="caution">
    <text evidence="1">The sequence shown here is derived from an EMBL/GenBank/DDBJ whole genome shotgun (WGS) entry which is preliminary data.</text>
</comment>
<dbReference type="RefSeq" id="XP_041286237.1">
    <property type="nucleotide sequence ID" value="XM_041431938.1"/>
</dbReference>
<dbReference type="Proteomes" id="UP000823399">
    <property type="component" value="Unassembled WGS sequence"/>
</dbReference>
<accession>A0A9P7EU00</accession>
<evidence type="ECO:0000313" key="3">
    <source>
        <dbReference type="Proteomes" id="UP000823399"/>
    </source>
</evidence>
<proteinExistence type="predicted"/>
<gene>
    <name evidence="2" type="ORF">F5147DRAFT_586683</name>
    <name evidence="1" type="ORF">F5147DRAFT_587528</name>
</gene>
<protein>
    <submittedName>
        <fullName evidence="1">Uncharacterized protein</fullName>
    </submittedName>
</protein>
<dbReference type="InterPro" id="IPR015943">
    <property type="entry name" value="WD40/YVTN_repeat-like_dom_sf"/>
</dbReference>
<reference evidence="1" key="1">
    <citation type="journal article" date="2020" name="New Phytol.">
        <title>Comparative genomics reveals dynamic genome evolution in host specialist ectomycorrhizal fungi.</title>
        <authorList>
            <person name="Lofgren L.A."/>
            <person name="Nguyen N.H."/>
            <person name="Vilgalys R."/>
            <person name="Ruytinx J."/>
            <person name="Liao H.L."/>
            <person name="Branco S."/>
            <person name="Kuo A."/>
            <person name="LaButti K."/>
            <person name="Lipzen A."/>
            <person name="Andreopoulos W."/>
            <person name="Pangilinan J."/>
            <person name="Riley R."/>
            <person name="Hundley H."/>
            <person name="Na H."/>
            <person name="Barry K."/>
            <person name="Grigoriev I.V."/>
            <person name="Stajich J.E."/>
            <person name="Kennedy P.G."/>
        </authorList>
    </citation>
    <scope>NUCLEOTIDE SEQUENCE</scope>
    <source>
        <strain evidence="1">FC423</strain>
    </source>
</reference>
<evidence type="ECO:0000313" key="2">
    <source>
        <dbReference type="EMBL" id="KAG2090494.1"/>
    </source>
</evidence>
<keyword evidence="3" id="KW-1185">Reference proteome</keyword>
<dbReference type="InterPro" id="IPR036322">
    <property type="entry name" value="WD40_repeat_dom_sf"/>
</dbReference>
<dbReference type="AlphaFoldDB" id="A0A9P7EU00"/>